<dbReference type="EMBL" id="BJXQ01000022">
    <property type="protein sequence ID" value="GEN04617.1"/>
    <property type="molecule type" value="Genomic_DNA"/>
</dbReference>
<comment type="caution">
    <text evidence="2">The sequence shown here is derived from an EMBL/GenBank/DDBJ whole genome shotgun (WGS) entry which is preliminary data.</text>
</comment>
<dbReference type="RefSeq" id="WP_048845223.1">
    <property type="nucleotide sequence ID" value="NZ_BAMW01000012.1"/>
</dbReference>
<gene>
    <name evidence="1" type="ORF">Abin_012_036</name>
    <name evidence="2" type="ORF">AIN02nite_26420</name>
</gene>
<evidence type="ECO:0000313" key="3">
    <source>
        <dbReference type="Proteomes" id="UP000032673"/>
    </source>
</evidence>
<dbReference type="InterPro" id="IPR014942">
    <property type="entry name" value="AbiEii"/>
</dbReference>
<sequence length="309" mass="34703">MTEKVVKNPAASIRAKLLAHARQHNDDFQRVLTRYAIERLLFRLSQTEAAERYVIKGAMLFVTWPTHVFRPTGDLDLLGQGDPAPVALMELFTRICHVEVPVDGIVFDPTTLKIEQVREADKYQGARLSLRAHLENTKIPVLVDIGFGDHVYPDPKRENFPSLLPGLPQASILMYPPETVVAEKFEAMIRFGEANGRIKDFYDIWVTARTFPFDLANVVEAIHGTLRRRETAIPSEMPVAMTDAFAVIAEERGLWSGFLRRTPPALEPPSFSDLQSELRNFFGPMIAALSVPEGARGAWDPDGGVWLNR</sequence>
<reference evidence="2 4" key="2">
    <citation type="submission" date="2019-07" db="EMBL/GenBank/DDBJ databases">
        <title>Whole genome shotgun sequence of Acetobacter indonesiensis NBRC 16471.</title>
        <authorList>
            <person name="Hosoyama A."/>
            <person name="Uohara A."/>
            <person name="Ohji S."/>
            <person name="Ichikawa N."/>
        </authorList>
    </citation>
    <scope>NUCLEOTIDE SEQUENCE [LARGE SCALE GENOMIC DNA]</scope>
    <source>
        <strain evidence="2 4">NBRC 16471</strain>
    </source>
</reference>
<dbReference type="Proteomes" id="UP000032673">
    <property type="component" value="Unassembled WGS sequence"/>
</dbReference>
<name>A0A6N3T9Z9_9PROT</name>
<protein>
    <recommendedName>
        <fullName evidence="5">Nucleotidyl transferase AbiEii/AbiGii toxin family protein</fullName>
    </recommendedName>
</protein>
<proteinExistence type="predicted"/>
<organism evidence="2 4">
    <name type="scientific">Acetobacter indonesiensis</name>
    <dbReference type="NCBI Taxonomy" id="104101"/>
    <lineage>
        <taxon>Bacteria</taxon>
        <taxon>Pseudomonadati</taxon>
        <taxon>Pseudomonadota</taxon>
        <taxon>Alphaproteobacteria</taxon>
        <taxon>Acetobacterales</taxon>
        <taxon>Acetobacteraceae</taxon>
        <taxon>Acetobacter</taxon>
    </lineage>
</organism>
<keyword evidence="3" id="KW-1185">Reference proteome</keyword>
<dbReference type="EMBL" id="BAMW01000012">
    <property type="protein sequence ID" value="GAN62689.1"/>
    <property type="molecule type" value="Genomic_DNA"/>
</dbReference>
<evidence type="ECO:0008006" key="5">
    <source>
        <dbReference type="Google" id="ProtNLM"/>
    </source>
</evidence>
<dbReference type="Pfam" id="PF08843">
    <property type="entry name" value="AbiEii"/>
    <property type="match status" value="1"/>
</dbReference>
<evidence type="ECO:0000313" key="1">
    <source>
        <dbReference type="EMBL" id="GAN62689.1"/>
    </source>
</evidence>
<dbReference type="Proteomes" id="UP000321104">
    <property type="component" value="Unassembled WGS sequence"/>
</dbReference>
<evidence type="ECO:0000313" key="4">
    <source>
        <dbReference type="Proteomes" id="UP000321104"/>
    </source>
</evidence>
<accession>A0A6N3T9Z9</accession>
<evidence type="ECO:0000313" key="2">
    <source>
        <dbReference type="EMBL" id="GEN04617.1"/>
    </source>
</evidence>
<reference evidence="1 3" key="1">
    <citation type="submission" date="2012-11" db="EMBL/GenBank/DDBJ databases">
        <title>Whole genome sequence of Acetobacter indonesiensis 5H-1.</title>
        <authorList>
            <person name="Azuma Y."/>
            <person name="Higashiura N."/>
            <person name="Hirakawa H."/>
            <person name="Matsushita K."/>
        </authorList>
    </citation>
    <scope>NUCLEOTIDE SEQUENCE [LARGE SCALE GENOMIC DNA]</scope>
    <source>
        <strain evidence="1 3">5H-1</strain>
    </source>
</reference>
<dbReference type="AlphaFoldDB" id="A0A6N3T9Z9"/>